<dbReference type="CDD" id="cd08566">
    <property type="entry name" value="GDPD_AtGDE_like"/>
    <property type="match status" value="1"/>
</dbReference>
<dbReference type="GO" id="GO:0008889">
    <property type="term" value="F:glycerophosphodiester phosphodiesterase activity"/>
    <property type="evidence" value="ECO:0007669"/>
    <property type="project" value="TreeGrafter"/>
</dbReference>
<sequence length="329" mass="36962">MSLSRSTTSFIMLMEAAGWNINAAPNLHRFSEEDWQDASKRLGPKGAWQVFHPQKIVAVGHRGAKHFAPENTISAHETAYHMGARAIEFDVRCTKDGHFIIIHDKKVERTTNGTGRVKDLTLAEIKALKITSIKGSQFEGETIPTLREALRNVKGRFAVDIDFKGGPKNSAAILEDILISEGFMQDDAPLVTIFSRRQHFDMLKSLSKNFAFRPHYLSEQRTVEWTQHHPINIMGLRRLSFSPKAAAVIRRQGVRLFSNVMGPYDNIMGFDDAIRAGSQFIQTDYLDQLVPYLEKRGLLETRVLGRDFMPLPSNVPESVSPALTSSSVN</sequence>
<evidence type="ECO:0000313" key="2">
    <source>
        <dbReference type="EMBL" id="RKQ72040.1"/>
    </source>
</evidence>
<dbReference type="Pfam" id="PF03009">
    <property type="entry name" value="GDPD"/>
    <property type="match status" value="1"/>
</dbReference>
<keyword evidence="3" id="KW-1185">Reference proteome</keyword>
<dbReference type="GO" id="GO:0070291">
    <property type="term" value="P:N-acylethanolamine metabolic process"/>
    <property type="evidence" value="ECO:0007669"/>
    <property type="project" value="TreeGrafter"/>
</dbReference>
<dbReference type="OrthoDB" id="384721at2"/>
<organism evidence="2 3">
    <name type="scientific">Litorimonas taeanensis</name>
    <dbReference type="NCBI Taxonomy" id="568099"/>
    <lineage>
        <taxon>Bacteria</taxon>
        <taxon>Pseudomonadati</taxon>
        <taxon>Pseudomonadota</taxon>
        <taxon>Alphaproteobacteria</taxon>
        <taxon>Maricaulales</taxon>
        <taxon>Robiginitomaculaceae</taxon>
    </lineage>
</organism>
<dbReference type="EMBL" id="RBII01000001">
    <property type="protein sequence ID" value="RKQ72040.1"/>
    <property type="molecule type" value="Genomic_DNA"/>
</dbReference>
<dbReference type="RefSeq" id="WP_121099901.1">
    <property type="nucleotide sequence ID" value="NZ_RBII01000001.1"/>
</dbReference>
<feature type="domain" description="GP-PDE" evidence="1">
    <location>
        <begin position="56"/>
        <end position="293"/>
    </location>
</feature>
<dbReference type="PROSITE" id="PS51704">
    <property type="entry name" value="GP_PDE"/>
    <property type="match status" value="1"/>
</dbReference>
<gene>
    <name evidence="2" type="ORF">DES40_1377</name>
</gene>
<dbReference type="SUPFAM" id="SSF51695">
    <property type="entry name" value="PLC-like phosphodiesterases"/>
    <property type="match status" value="1"/>
</dbReference>
<comment type="caution">
    <text evidence="2">The sequence shown here is derived from an EMBL/GenBank/DDBJ whole genome shotgun (WGS) entry which is preliminary data.</text>
</comment>
<dbReference type="PANTHER" id="PTHR46320">
    <property type="entry name" value="GLYCEROPHOSPHODIESTER PHOSPHODIESTERASE 1"/>
    <property type="match status" value="1"/>
</dbReference>
<dbReference type="InterPro" id="IPR030395">
    <property type="entry name" value="GP_PDE_dom"/>
</dbReference>
<dbReference type="AlphaFoldDB" id="A0A420WM28"/>
<dbReference type="GO" id="GO:0006644">
    <property type="term" value="P:phospholipid metabolic process"/>
    <property type="evidence" value="ECO:0007669"/>
    <property type="project" value="TreeGrafter"/>
</dbReference>
<evidence type="ECO:0000259" key="1">
    <source>
        <dbReference type="PROSITE" id="PS51704"/>
    </source>
</evidence>
<dbReference type="GO" id="GO:0005886">
    <property type="term" value="C:plasma membrane"/>
    <property type="evidence" value="ECO:0007669"/>
    <property type="project" value="TreeGrafter"/>
</dbReference>
<proteinExistence type="predicted"/>
<dbReference type="Proteomes" id="UP000282211">
    <property type="component" value="Unassembled WGS sequence"/>
</dbReference>
<dbReference type="GO" id="GO:0006580">
    <property type="term" value="P:ethanolamine metabolic process"/>
    <property type="evidence" value="ECO:0007669"/>
    <property type="project" value="TreeGrafter"/>
</dbReference>
<reference evidence="2 3" key="1">
    <citation type="submission" date="2018-10" db="EMBL/GenBank/DDBJ databases">
        <title>Genomic Encyclopedia of Type Strains, Phase IV (KMG-IV): sequencing the most valuable type-strain genomes for metagenomic binning, comparative biology and taxonomic classification.</title>
        <authorList>
            <person name="Goeker M."/>
        </authorList>
    </citation>
    <scope>NUCLEOTIDE SEQUENCE [LARGE SCALE GENOMIC DNA]</scope>
    <source>
        <strain evidence="2 3">DSM 22008</strain>
    </source>
</reference>
<protein>
    <submittedName>
        <fullName evidence="2">Glycerophosphoryl diester phosphodiesterase</fullName>
    </submittedName>
</protein>
<dbReference type="InParanoid" id="A0A420WM28"/>
<dbReference type="Gene3D" id="3.20.20.190">
    <property type="entry name" value="Phosphatidylinositol (PI) phosphodiesterase"/>
    <property type="match status" value="1"/>
</dbReference>
<dbReference type="PANTHER" id="PTHR46320:SF1">
    <property type="entry name" value="GLYCEROPHOSPHODIESTER PHOSPHODIESTERASE 1"/>
    <property type="match status" value="1"/>
</dbReference>
<accession>A0A420WM28</accession>
<dbReference type="InterPro" id="IPR017946">
    <property type="entry name" value="PLC-like_Pdiesterase_TIM-brl"/>
</dbReference>
<name>A0A420WM28_9PROT</name>
<evidence type="ECO:0000313" key="3">
    <source>
        <dbReference type="Proteomes" id="UP000282211"/>
    </source>
</evidence>